<dbReference type="AlphaFoldDB" id="A0A2S7I5M6"/>
<evidence type="ECO:0000313" key="3">
    <source>
        <dbReference type="Proteomes" id="UP000238565"/>
    </source>
</evidence>
<evidence type="ECO:0000259" key="1">
    <source>
        <dbReference type="Pfam" id="PF00027"/>
    </source>
</evidence>
<dbReference type="InterPro" id="IPR000595">
    <property type="entry name" value="cNMP-bd_dom"/>
</dbReference>
<dbReference type="RefSeq" id="WP_104793560.1">
    <property type="nucleotide sequence ID" value="NZ_PTPZ01000003.1"/>
</dbReference>
<dbReference type="InterPro" id="IPR014710">
    <property type="entry name" value="RmlC-like_jellyroll"/>
</dbReference>
<sequence>MIRTYFNSYHLFNEEEINQIEELSVKRSLNKLDFFMKENEICKEVGFIVSGSLRSFYTTPSGEEVTYCIHFPQHVITAYSSFITGEATQENIQAITPVELLVFPKNLILELEAQSHHWTKFLKTIAEEQYIALEKRIFQLQKTSAKEKYMDLLTNHPEYIQQIPLQYLASYLGITQRHLSRIRKEITF</sequence>
<proteinExistence type="predicted"/>
<organism evidence="2 3">
    <name type="scientific">Cloacibacterium normanense</name>
    <dbReference type="NCBI Taxonomy" id="237258"/>
    <lineage>
        <taxon>Bacteria</taxon>
        <taxon>Pseudomonadati</taxon>
        <taxon>Bacteroidota</taxon>
        <taxon>Flavobacteriia</taxon>
        <taxon>Flavobacteriales</taxon>
        <taxon>Weeksellaceae</taxon>
    </lineage>
</organism>
<dbReference type="Gene3D" id="2.60.120.10">
    <property type="entry name" value="Jelly Rolls"/>
    <property type="match status" value="1"/>
</dbReference>
<dbReference type="SUPFAM" id="SSF51206">
    <property type="entry name" value="cAMP-binding domain-like"/>
    <property type="match status" value="1"/>
</dbReference>
<dbReference type="Pfam" id="PF00027">
    <property type="entry name" value="cNMP_binding"/>
    <property type="match status" value="1"/>
</dbReference>
<comment type="caution">
    <text evidence="2">The sequence shown here is derived from an EMBL/GenBank/DDBJ whole genome shotgun (WGS) entry which is preliminary data.</text>
</comment>
<evidence type="ECO:0000313" key="2">
    <source>
        <dbReference type="EMBL" id="PPZ91877.1"/>
    </source>
</evidence>
<dbReference type="Proteomes" id="UP000238565">
    <property type="component" value="Unassembled WGS sequence"/>
</dbReference>
<dbReference type="EMBL" id="PTPZ01000003">
    <property type="protein sequence ID" value="PPZ91877.1"/>
    <property type="molecule type" value="Genomic_DNA"/>
</dbReference>
<dbReference type="CDD" id="cd00038">
    <property type="entry name" value="CAP_ED"/>
    <property type="match status" value="1"/>
</dbReference>
<protein>
    <submittedName>
        <fullName evidence="2">Crp/Fnr family transcriptional regulator</fullName>
    </submittedName>
</protein>
<reference evidence="2 3" key="1">
    <citation type="submission" date="2018-02" db="EMBL/GenBank/DDBJ databases">
        <title>Draft genome sequence of bacterial isolates from marine environment.</title>
        <authorList>
            <person name="Singh S.K."/>
            <person name="Hill R."/>
            <person name="Major S."/>
            <person name="Cai H."/>
            <person name="Li Y."/>
        </authorList>
    </citation>
    <scope>NUCLEOTIDE SEQUENCE [LARGE SCALE GENOMIC DNA]</scope>
    <source>
        <strain evidence="2 3">IMET F</strain>
    </source>
</reference>
<dbReference type="InterPro" id="IPR018490">
    <property type="entry name" value="cNMP-bd_dom_sf"/>
</dbReference>
<accession>A0A2S7I5M6</accession>
<name>A0A2S7I5M6_9FLAO</name>
<feature type="domain" description="Cyclic nucleotide-binding" evidence="1">
    <location>
        <begin position="27"/>
        <end position="111"/>
    </location>
</feature>
<gene>
    <name evidence="2" type="ORF">C3729_07410</name>
</gene>